<accession>A0A150K7M9</accession>
<dbReference type="Proteomes" id="UP000075304">
    <property type="component" value="Unassembled WGS sequence"/>
</dbReference>
<sequence>MIEWISSFKEVTVVFPLDDLQVGTMQALLVTPSLAVVYADGKAFVDKVEPSQFFGGKYYEFVTDPAWKIEEVAYEDENELVDMANELALKIAEEEEPEMVKVTVKCKYEGRMDGETMEGILLPSGKVFVANWEGCGLYQATETAEPGVVLIDLDENGTDYMANNPTVILDELIGA</sequence>
<dbReference type="PATRIC" id="fig|1398.25.peg.418"/>
<name>A0A150K7M9_HEYCO</name>
<comment type="caution">
    <text evidence="1">The sequence shown here is derived from an EMBL/GenBank/DDBJ whole genome shotgun (WGS) entry which is preliminary data.</text>
</comment>
<dbReference type="AlphaFoldDB" id="A0A150K7M9"/>
<dbReference type="RefSeq" id="WP_061575481.1">
    <property type="nucleotide sequence ID" value="NZ_LQYI01000091.1"/>
</dbReference>
<evidence type="ECO:0000313" key="2">
    <source>
        <dbReference type="Proteomes" id="UP000075304"/>
    </source>
</evidence>
<proteinExistence type="predicted"/>
<organism evidence="1 2">
    <name type="scientific">Heyndrickxia coagulans</name>
    <name type="common">Weizmannia coagulans</name>
    <dbReference type="NCBI Taxonomy" id="1398"/>
    <lineage>
        <taxon>Bacteria</taxon>
        <taxon>Bacillati</taxon>
        <taxon>Bacillota</taxon>
        <taxon>Bacilli</taxon>
        <taxon>Bacillales</taxon>
        <taxon>Bacillaceae</taxon>
        <taxon>Heyndrickxia</taxon>
    </lineage>
</organism>
<reference evidence="1 2" key="1">
    <citation type="submission" date="2016-01" db="EMBL/GenBank/DDBJ databases">
        <title>Genome Sequences of Twelve Sporeforming Bacillus Species Isolated from Foods.</title>
        <authorList>
            <person name="Berendsen E.M."/>
            <person name="Wells-Bennik M.H."/>
            <person name="Krawcyk A.O."/>
            <person name="De Jong A."/>
            <person name="Holsappel S."/>
            <person name="Eijlander R.T."/>
            <person name="Kuipers O.P."/>
        </authorList>
    </citation>
    <scope>NUCLEOTIDE SEQUENCE [LARGE SCALE GENOMIC DNA]</scope>
    <source>
        <strain evidence="1 2">B4099</strain>
    </source>
</reference>
<protein>
    <submittedName>
        <fullName evidence="1">Uncharacterized protein</fullName>
    </submittedName>
</protein>
<dbReference type="EMBL" id="LQYI01000091">
    <property type="protein sequence ID" value="KYC65208.1"/>
    <property type="molecule type" value="Genomic_DNA"/>
</dbReference>
<evidence type="ECO:0000313" key="1">
    <source>
        <dbReference type="EMBL" id="KYC65208.1"/>
    </source>
</evidence>
<gene>
    <name evidence="1" type="ORF">B4099_0354</name>
</gene>